<dbReference type="Proteomes" id="UP000236379">
    <property type="component" value="Unassembled WGS sequence"/>
</dbReference>
<keyword evidence="1" id="KW-0255">Endonuclease</keyword>
<reference evidence="2 3" key="1">
    <citation type="submission" date="2018-01" db="EMBL/GenBank/DDBJ databases">
        <title>Deinococcus koreensis sp. nov., a radiation-resistant bacterium isolated from river water.</title>
        <authorList>
            <person name="Choi A."/>
        </authorList>
    </citation>
    <scope>NUCLEOTIDE SEQUENCE [LARGE SCALE GENOMIC DNA]</scope>
    <source>
        <strain evidence="2 3">SJW1-2</strain>
    </source>
</reference>
<dbReference type="InterPro" id="IPR011067">
    <property type="entry name" value="Plasmid_toxin/cell-grow_inhib"/>
</dbReference>
<keyword evidence="3" id="KW-1185">Reference proteome</keyword>
<comment type="caution">
    <text evidence="2">The sequence shown here is derived from an EMBL/GenBank/DDBJ whole genome shotgun (WGS) entry which is preliminary data.</text>
</comment>
<organism evidence="2 3">
    <name type="scientific">Deinococcus koreensis</name>
    <dbReference type="NCBI Taxonomy" id="2054903"/>
    <lineage>
        <taxon>Bacteria</taxon>
        <taxon>Thermotogati</taxon>
        <taxon>Deinococcota</taxon>
        <taxon>Deinococci</taxon>
        <taxon>Deinococcales</taxon>
        <taxon>Deinococcaceae</taxon>
        <taxon>Deinococcus</taxon>
    </lineage>
</organism>
<comment type="function">
    <text evidence="1">Toxic component of a type II toxin-antitoxin (TA) system.</text>
</comment>
<evidence type="ECO:0000313" key="2">
    <source>
        <dbReference type="EMBL" id="PNY82183.1"/>
    </source>
</evidence>
<name>A0A2K3V079_9DEIO</name>
<keyword evidence="1" id="KW-0378">Hydrolase</keyword>
<evidence type="ECO:0000256" key="1">
    <source>
        <dbReference type="PIRNR" id="PIRNR033490"/>
    </source>
</evidence>
<dbReference type="PIRSF" id="PIRSF033490">
    <property type="entry name" value="MazF"/>
    <property type="match status" value="1"/>
</dbReference>
<dbReference type="PANTHER" id="PTHR33988">
    <property type="entry name" value="ENDORIBONUCLEASE MAZF-RELATED"/>
    <property type="match status" value="1"/>
</dbReference>
<dbReference type="EMBL" id="PPPD01000001">
    <property type="protein sequence ID" value="PNY82183.1"/>
    <property type="molecule type" value="Genomic_DNA"/>
</dbReference>
<dbReference type="GO" id="GO:0004521">
    <property type="term" value="F:RNA endonuclease activity"/>
    <property type="evidence" value="ECO:0007669"/>
    <property type="project" value="TreeGrafter"/>
</dbReference>
<comment type="similarity">
    <text evidence="1">Belongs to the PemK/MazF family.</text>
</comment>
<dbReference type="InterPro" id="IPR003477">
    <property type="entry name" value="PemK-like"/>
</dbReference>
<protein>
    <recommendedName>
        <fullName evidence="1">mRNA interferase</fullName>
        <ecNumber evidence="1">3.1.-.-</ecNumber>
    </recommendedName>
</protein>
<dbReference type="AlphaFoldDB" id="A0A2K3V079"/>
<dbReference type="Pfam" id="PF02452">
    <property type="entry name" value="PemK_toxin"/>
    <property type="match status" value="1"/>
</dbReference>
<dbReference type="SUPFAM" id="SSF50118">
    <property type="entry name" value="Cell growth inhibitor/plasmid maintenance toxic component"/>
    <property type="match status" value="1"/>
</dbReference>
<dbReference type="GO" id="GO:0006402">
    <property type="term" value="P:mRNA catabolic process"/>
    <property type="evidence" value="ECO:0007669"/>
    <property type="project" value="TreeGrafter"/>
</dbReference>
<dbReference type="GO" id="GO:0003677">
    <property type="term" value="F:DNA binding"/>
    <property type="evidence" value="ECO:0007669"/>
    <property type="project" value="InterPro"/>
</dbReference>
<gene>
    <name evidence="2" type="ORF">CVO96_13115</name>
</gene>
<keyword evidence="1" id="KW-0540">Nuclease</keyword>
<dbReference type="Gene3D" id="2.30.30.110">
    <property type="match status" value="1"/>
</dbReference>
<dbReference type="GO" id="GO:0016787">
    <property type="term" value="F:hydrolase activity"/>
    <property type="evidence" value="ECO:0007669"/>
    <property type="project" value="UniProtKB-KW"/>
</dbReference>
<accession>A0A2K3V079</accession>
<sequence length="125" mass="13393">MAGVPHAGAPTGHPVRRGDLYAVNFEPSVSGEPARTRPAVILTNNLANESLPHLVVAPITSNVSREYPFDVMLPAGSCGLPESSRVQLNYIRGLNRTRIGAYLGSLTPTQLADLDRRLKVHLGLS</sequence>
<dbReference type="GO" id="GO:0016075">
    <property type="term" value="P:rRNA catabolic process"/>
    <property type="evidence" value="ECO:0007669"/>
    <property type="project" value="TreeGrafter"/>
</dbReference>
<dbReference type="EC" id="3.1.-.-" evidence="1"/>
<evidence type="ECO:0000313" key="3">
    <source>
        <dbReference type="Proteomes" id="UP000236379"/>
    </source>
</evidence>
<dbReference type="OrthoDB" id="9808744at2"/>
<proteinExistence type="inferred from homology"/>